<accession>A0A238D9F8</accession>
<gene>
    <name evidence="2" type="ORF">THIARS_90035</name>
</gene>
<evidence type="ECO:0000313" key="2">
    <source>
        <dbReference type="EMBL" id="SBP89885.1"/>
    </source>
</evidence>
<organism evidence="2 3">
    <name type="scientific">Thiomonas delicata</name>
    <name type="common">Thiomonas cuprina</name>
    <dbReference type="NCBI Taxonomy" id="364030"/>
    <lineage>
        <taxon>Bacteria</taxon>
        <taxon>Pseudomonadati</taxon>
        <taxon>Pseudomonadota</taxon>
        <taxon>Betaproteobacteria</taxon>
        <taxon>Burkholderiales</taxon>
        <taxon>Thiomonas</taxon>
    </lineage>
</organism>
<evidence type="ECO:0000313" key="3">
    <source>
        <dbReference type="Proteomes" id="UP000214566"/>
    </source>
</evidence>
<dbReference type="Proteomes" id="UP000214566">
    <property type="component" value="Unassembled WGS sequence"/>
</dbReference>
<dbReference type="EMBL" id="FLMQ01000058">
    <property type="protein sequence ID" value="SBP89885.1"/>
    <property type="molecule type" value="Genomic_DNA"/>
</dbReference>
<evidence type="ECO:0000256" key="1">
    <source>
        <dbReference type="SAM" id="MobiDB-lite"/>
    </source>
</evidence>
<sequence>MQVRRGLTLAERAVASSNTDRRLWFGKSAYDPDVLVTVLSIFRTYFNYCEVGRDGKTPAMRLGLARGPVAPEDIIYVQPDLPARRRAPANKTKPLASKREGLESTEMA</sequence>
<name>A0A238D9F8_THIDL</name>
<keyword evidence="3" id="KW-1185">Reference proteome</keyword>
<proteinExistence type="predicted"/>
<reference evidence="2 3" key="1">
    <citation type="submission" date="2016-06" db="EMBL/GenBank/DDBJ databases">
        <authorList>
            <person name="Kjaerup R.B."/>
            <person name="Dalgaard T.S."/>
            <person name="Juul-Madsen H.R."/>
        </authorList>
    </citation>
    <scope>NUCLEOTIDE SEQUENCE [LARGE SCALE GENOMIC DNA]</scope>
    <source>
        <strain evidence="2 3">DSM 16361</strain>
    </source>
</reference>
<feature type="region of interest" description="Disordered" evidence="1">
    <location>
        <begin position="81"/>
        <end position="108"/>
    </location>
</feature>
<dbReference type="AlphaFoldDB" id="A0A238D9F8"/>
<protein>
    <submittedName>
        <fullName evidence="2">Uncharacterized protein</fullName>
    </submittedName>
</protein>